<gene>
    <name evidence="7" type="ORF">SAMN05192546_103140</name>
</gene>
<proteinExistence type="inferred from homology"/>
<dbReference type="RefSeq" id="WP_176968263.1">
    <property type="nucleotide sequence ID" value="NZ_FNPV01000003.1"/>
</dbReference>
<dbReference type="Proteomes" id="UP000199230">
    <property type="component" value="Unassembled WGS sequence"/>
</dbReference>
<evidence type="ECO:0000259" key="6">
    <source>
        <dbReference type="Pfam" id="PF13458"/>
    </source>
</evidence>
<keyword evidence="2" id="KW-0813">Transport</keyword>
<feature type="transmembrane region" description="Helical" evidence="5">
    <location>
        <begin position="7"/>
        <end position="26"/>
    </location>
</feature>
<evidence type="ECO:0000313" key="7">
    <source>
        <dbReference type="EMBL" id="SDY61532.1"/>
    </source>
</evidence>
<evidence type="ECO:0000256" key="5">
    <source>
        <dbReference type="SAM" id="Phobius"/>
    </source>
</evidence>
<evidence type="ECO:0000313" key="8">
    <source>
        <dbReference type="Proteomes" id="UP000199230"/>
    </source>
</evidence>
<comment type="similarity">
    <text evidence="1">Belongs to the leucine-binding protein family.</text>
</comment>
<keyword evidence="5" id="KW-0812">Transmembrane</keyword>
<dbReference type="Gene3D" id="3.40.50.2300">
    <property type="match status" value="2"/>
</dbReference>
<dbReference type="InterPro" id="IPR028082">
    <property type="entry name" value="Peripla_BP_I"/>
</dbReference>
<organism evidence="7 8">
    <name type="scientific">Tindallia californiensis</name>
    <dbReference type="NCBI Taxonomy" id="159292"/>
    <lineage>
        <taxon>Bacteria</taxon>
        <taxon>Bacillati</taxon>
        <taxon>Bacillota</taxon>
        <taxon>Clostridia</taxon>
        <taxon>Peptostreptococcales</taxon>
        <taxon>Tindalliaceae</taxon>
        <taxon>Tindallia</taxon>
    </lineage>
</organism>
<evidence type="ECO:0000256" key="1">
    <source>
        <dbReference type="ARBA" id="ARBA00010062"/>
    </source>
</evidence>
<sequence length="380" mass="42753">MKPKTKTLIIGLLLMVMLIGFFFFSLGRQEEPLVIGFSAGLTGAASELGVSGRNGLMIAVQKINEMGGIHGREVKIVVKDDENDPQKALETDKALYQQGIKFIIGHMTSNMAEKTLPFINEKEMLMVTPTMSSDELSEKDDYLIRVVSSNRDEAIFMAEIYQQKPEIRRVMVLYDQSNRAYTAVIRDFFAESFETGGEKQVMSLAFSSEKGIDYLETIQKVVDSQPDALIILSSAFDAAMFCQQIERLRVEMPILLSTWSMTTDLISHGGIAVEGVRIVSLINQDSEKKEYQDFADEYRQRYEEEPSFSAVFAHDAATVLFEGIKALDSKEITSQQVKDAIIDIRSFQGLQGLIEINEYGDASREIFKYTIQNGQFVKVE</sequence>
<evidence type="ECO:0000256" key="4">
    <source>
        <dbReference type="ARBA" id="ARBA00022970"/>
    </source>
</evidence>
<dbReference type="STRING" id="159292.SAMN05192546_103140"/>
<dbReference type="EMBL" id="FNPV01000003">
    <property type="protein sequence ID" value="SDY61532.1"/>
    <property type="molecule type" value="Genomic_DNA"/>
</dbReference>
<dbReference type="PANTHER" id="PTHR30483:SF6">
    <property type="entry name" value="PERIPLASMIC BINDING PROTEIN OF ABC TRANSPORTER FOR NATURAL AMINO ACIDS"/>
    <property type="match status" value="1"/>
</dbReference>
<feature type="domain" description="Leucine-binding protein" evidence="6">
    <location>
        <begin position="33"/>
        <end position="371"/>
    </location>
</feature>
<dbReference type="PANTHER" id="PTHR30483">
    <property type="entry name" value="LEUCINE-SPECIFIC-BINDING PROTEIN"/>
    <property type="match status" value="1"/>
</dbReference>
<protein>
    <submittedName>
        <fullName evidence="7">Amino acid/amide ABC transporter substrate-binding protein, HAAT family</fullName>
    </submittedName>
</protein>
<dbReference type="Pfam" id="PF13458">
    <property type="entry name" value="Peripla_BP_6"/>
    <property type="match status" value="1"/>
</dbReference>
<dbReference type="CDD" id="cd19983">
    <property type="entry name" value="PBP1_ABC_HAAT-like"/>
    <property type="match status" value="1"/>
</dbReference>
<dbReference type="InterPro" id="IPR028081">
    <property type="entry name" value="Leu-bd"/>
</dbReference>
<keyword evidence="4" id="KW-0029">Amino-acid transport</keyword>
<keyword evidence="5" id="KW-0472">Membrane</keyword>
<dbReference type="GO" id="GO:0006865">
    <property type="term" value="P:amino acid transport"/>
    <property type="evidence" value="ECO:0007669"/>
    <property type="project" value="UniProtKB-KW"/>
</dbReference>
<dbReference type="PRINTS" id="PR00337">
    <property type="entry name" value="LEUILEVALBP"/>
</dbReference>
<dbReference type="InterPro" id="IPR051010">
    <property type="entry name" value="BCAA_transport"/>
</dbReference>
<dbReference type="InterPro" id="IPR000709">
    <property type="entry name" value="Leu_Ile_Val-bd"/>
</dbReference>
<evidence type="ECO:0000256" key="2">
    <source>
        <dbReference type="ARBA" id="ARBA00022448"/>
    </source>
</evidence>
<keyword evidence="8" id="KW-1185">Reference proteome</keyword>
<keyword evidence="5" id="KW-1133">Transmembrane helix</keyword>
<dbReference type="AlphaFoldDB" id="A0A1H3LAU0"/>
<accession>A0A1H3LAU0</accession>
<evidence type="ECO:0000256" key="3">
    <source>
        <dbReference type="ARBA" id="ARBA00022729"/>
    </source>
</evidence>
<dbReference type="SUPFAM" id="SSF53822">
    <property type="entry name" value="Periplasmic binding protein-like I"/>
    <property type="match status" value="1"/>
</dbReference>
<keyword evidence="3" id="KW-0732">Signal</keyword>
<reference evidence="7 8" key="1">
    <citation type="submission" date="2016-10" db="EMBL/GenBank/DDBJ databases">
        <authorList>
            <person name="de Groot N.N."/>
        </authorList>
    </citation>
    <scope>NUCLEOTIDE SEQUENCE [LARGE SCALE GENOMIC DNA]</scope>
    <source>
        <strain evidence="7 8">APO</strain>
    </source>
</reference>
<name>A0A1H3LAU0_9FIRM</name>